<dbReference type="Proteomes" id="UP001551695">
    <property type="component" value="Unassembled WGS sequence"/>
</dbReference>
<keyword evidence="5 6" id="KW-0472">Membrane</keyword>
<feature type="transmembrane region" description="Helical" evidence="6">
    <location>
        <begin position="26"/>
        <end position="45"/>
    </location>
</feature>
<accession>A0ABV3FTQ2</accession>
<dbReference type="PIRSF" id="PIRSF005859">
    <property type="entry name" value="PBR"/>
    <property type="match status" value="1"/>
</dbReference>
<dbReference type="InterPro" id="IPR038330">
    <property type="entry name" value="TspO/MBR-related_sf"/>
</dbReference>
<comment type="caution">
    <text evidence="7">The sequence shown here is derived from an EMBL/GenBank/DDBJ whole genome shotgun (WGS) entry which is preliminary data.</text>
</comment>
<dbReference type="RefSeq" id="WP_357783462.1">
    <property type="nucleotide sequence ID" value="NZ_JBFAKC010000005.1"/>
</dbReference>
<keyword evidence="3 6" id="KW-0812">Transmembrane</keyword>
<dbReference type="EMBL" id="JBFAKC010000005">
    <property type="protein sequence ID" value="MEV0708586.1"/>
    <property type="molecule type" value="Genomic_DNA"/>
</dbReference>
<comment type="subcellular location">
    <subcellularLocation>
        <location evidence="1">Membrane</location>
        <topology evidence="1">Multi-pass membrane protein</topology>
    </subcellularLocation>
</comment>
<evidence type="ECO:0000256" key="4">
    <source>
        <dbReference type="ARBA" id="ARBA00022989"/>
    </source>
</evidence>
<keyword evidence="4 6" id="KW-1133">Transmembrane helix</keyword>
<sequence length="175" mass="18930">MTTQVPTRTSTFLGGSPYSPARQAGGLLVSLLLVIVVAAVGNLAAVSSADQYRRLNQPGWAPPSWLFGPVWTVLYVLIAVAAWLVWRGEPWRAVRVPLAAQVVQLILNAAWTPLFFGAELRGLAFAEILVLVAAIAVTFVLFLRHSRAGAALLLPYLAWTVFAAVLTFSVWTMNS</sequence>
<evidence type="ECO:0000256" key="1">
    <source>
        <dbReference type="ARBA" id="ARBA00004141"/>
    </source>
</evidence>
<evidence type="ECO:0000256" key="2">
    <source>
        <dbReference type="ARBA" id="ARBA00007524"/>
    </source>
</evidence>
<feature type="transmembrane region" description="Helical" evidence="6">
    <location>
        <begin position="98"/>
        <end position="116"/>
    </location>
</feature>
<dbReference type="PANTHER" id="PTHR10057">
    <property type="entry name" value="PERIPHERAL-TYPE BENZODIAZEPINE RECEPTOR"/>
    <property type="match status" value="1"/>
</dbReference>
<evidence type="ECO:0000313" key="8">
    <source>
        <dbReference type="Proteomes" id="UP001551695"/>
    </source>
</evidence>
<dbReference type="PANTHER" id="PTHR10057:SF0">
    <property type="entry name" value="TRANSLOCATOR PROTEIN"/>
    <property type="match status" value="1"/>
</dbReference>
<organism evidence="7 8">
    <name type="scientific">Nocardia aurea</name>
    <dbReference type="NCBI Taxonomy" id="2144174"/>
    <lineage>
        <taxon>Bacteria</taxon>
        <taxon>Bacillati</taxon>
        <taxon>Actinomycetota</taxon>
        <taxon>Actinomycetes</taxon>
        <taxon>Mycobacteriales</taxon>
        <taxon>Nocardiaceae</taxon>
        <taxon>Nocardia</taxon>
    </lineage>
</organism>
<dbReference type="Pfam" id="PF03073">
    <property type="entry name" value="TspO_MBR"/>
    <property type="match status" value="1"/>
</dbReference>
<evidence type="ECO:0000313" key="7">
    <source>
        <dbReference type="EMBL" id="MEV0708586.1"/>
    </source>
</evidence>
<proteinExistence type="inferred from homology"/>
<evidence type="ECO:0000256" key="6">
    <source>
        <dbReference type="SAM" id="Phobius"/>
    </source>
</evidence>
<dbReference type="CDD" id="cd15904">
    <property type="entry name" value="TSPO_MBR"/>
    <property type="match status" value="1"/>
</dbReference>
<gene>
    <name evidence="7" type="ORF">AB0I48_13560</name>
</gene>
<evidence type="ECO:0000256" key="3">
    <source>
        <dbReference type="ARBA" id="ARBA00022692"/>
    </source>
</evidence>
<dbReference type="Gene3D" id="1.20.1260.100">
    <property type="entry name" value="TspO/MBR protein"/>
    <property type="match status" value="1"/>
</dbReference>
<comment type="similarity">
    <text evidence="2">Belongs to the TspO/BZRP family.</text>
</comment>
<name>A0ABV3FTQ2_9NOCA</name>
<feature type="transmembrane region" description="Helical" evidence="6">
    <location>
        <begin position="150"/>
        <end position="171"/>
    </location>
</feature>
<reference evidence="7 8" key="1">
    <citation type="submission" date="2024-06" db="EMBL/GenBank/DDBJ databases">
        <title>The Natural Products Discovery Center: Release of the First 8490 Sequenced Strains for Exploring Actinobacteria Biosynthetic Diversity.</title>
        <authorList>
            <person name="Kalkreuter E."/>
            <person name="Kautsar S.A."/>
            <person name="Yang D."/>
            <person name="Bader C.D."/>
            <person name="Teijaro C.N."/>
            <person name="Fluegel L."/>
            <person name="Davis C.M."/>
            <person name="Simpson J.R."/>
            <person name="Lauterbach L."/>
            <person name="Steele A.D."/>
            <person name="Gui C."/>
            <person name="Meng S."/>
            <person name="Li G."/>
            <person name="Viehrig K."/>
            <person name="Ye F."/>
            <person name="Su P."/>
            <person name="Kiefer A.F."/>
            <person name="Nichols A."/>
            <person name="Cepeda A.J."/>
            <person name="Yan W."/>
            <person name="Fan B."/>
            <person name="Jiang Y."/>
            <person name="Adhikari A."/>
            <person name="Zheng C.-J."/>
            <person name="Schuster L."/>
            <person name="Cowan T.M."/>
            <person name="Smanski M.J."/>
            <person name="Chevrette M.G."/>
            <person name="De Carvalho L.P.S."/>
            <person name="Shen B."/>
        </authorList>
    </citation>
    <scope>NUCLEOTIDE SEQUENCE [LARGE SCALE GENOMIC DNA]</scope>
    <source>
        <strain evidence="7 8">NPDC050403</strain>
    </source>
</reference>
<feature type="transmembrane region" description="Helical" evidence="6">
    <location>
        <begin position="122"/>
        <end position="143"/>
    </location>
</feature>
<dbReference type="InterPro" id="IPR004307">
    <property type="entry name" value="TspO_MBR"/>
</dbReference>
<protein>
    <submittedName>
        <fullName evidence="7">TspO/MBR family protein</fullName>
    </submittedName>
</protein>
<feature type="transmembrane region" description="Helical" evidence="6">
    <location>
        <begin position="65"/>
        <end position="86"/>
    </location>
</feature>
<evidence type="ECO:0000256" key="5">
    <source>
        <dbReference type="ARBA" id="ARBA00023136"/>
    </source>
</evidence>
<keyword evidence="8" id="KW-1185">Reference proteome</keyword>